<keyword evidence="3" id="KW-1185">Reference proteome</keyword>
<reference evidence="2 3" key="1">
    <citation type="journal article" date="2023" name="Nat. Microbiol.">
        <title>A compendium of viruses from methanogenic archaea reveals their diversity and adaptations to the gut environment.</title>
        <authorList>
            <person name="Medvedeva S."/>
            <person name="Borrel G."/>
            <person name="Krupovic M."/>
            <person name="Gribaldo S."/>
        </authorList>
    </citation>
    <scope>NUCLEOTIDE SEQUENCE [LARGE SCALE GENOMIC DNA]</scope>
</reference>
<dbReference type="PANTHER" id="PTHR23117:SF13">
    <property type="entry name" value="GUANYLATE KINASE"/>
    <property type="match status" value="1"/>
</dbReference>
<dbReference type="EMBL" id="BK063678">
    <property type="protein sequence ID" value="DBA35491.1"/>
    <property type="molecule type" value="Genomic_DNA"/>
</dbReference>
<dbReference type="InterPro" id="IPR027417">
    <property type="entry name" value="P-loop_NTPase"/>
</dbReference>
<dbReference type="GO" id="GO:0004385">
    <property type="term" value="F:GMP kinase activity"/>
    <property type="evidence" value="ECO:0007669"/>
    <property type="project" value="TreeGrafter"/>
</dbReference>
<evidence type="ECO:0000313" key="2">
    <source>
        <dbReference type="EMBL" id="DBA35491.1"/>
    </source>
</evidence>
<feature type="domain" description="Guanylate kinase-like" evidence="1">
    <location>
        <begin position="2"/>
        <end position="49"/>
    </location>
</feature>
<dbReference type="PROSITE" id="PS50052">
    <property type="entry name" value="GUANYLATE_KINASE_2"/>
    <property type="match status" value="1"/>
</dbReference>
<dbReference type="SUPFAM" id="SSF52540">
    <property type="entry name" value="P-loop containing nucleoside triphosphate hydrolases"/>
    <property type="match status" value="1"/>
</dbReference>
<dbReference type="InterPro" id="IPR025662">
    <property type="entry name" value="Sigma_54_int_dom_ATP-bd_1"/>
</dbReference>
<evidence type="ECO:0000313" key="3">
    <source>
        <dbReference type="Proteomes" id="UP001303695"/>
    </source>
</evidence>
<dbReference type="PANTHER" id="PTHR23117">
    <property type="entry name" value="GUANYLATE KINASE-RELATED"/>
    <property type="match status" value="1"/>
</dbReference>
<gene>
    <name evidence="2" type="ORF">vir249_00046</name>
</gene>
<dbReference type="InterPro" id="IPR008144">
    <property type="entry name" value="Guanylate_kin-like_dom"/>
</dbReference>
<organism evidence="2 3">
    <name type="scientific">Caudoviricetes sp. vir249</name>
    <dbReference type="NCBI Taxonomy" id="3068355"/>
    <lineage>
        <taxon>Viruses</taxon>
        <taxon>Duplodnaviria</taxon>
        <taxon>Heunggongvirae</taxon>
        <taxon>Uroviricota</taxon>
        <taxon>Caudoviricetes</taxon>
    </lineage>
</organism>
<dbReference type="RefSeq" id="YP_013605271.1">
    <property type="nucleotide sequence ID" value="NC_133254.1"/>
</dbReference>
<keyword evidence="2" id="KW-0808">Transferase</keyword>
<name>A0AA86YAH5_9CAUD</name>
<protein>
    <submittedName>
        <fullName evidence="2">Guanylate kinase</fullName>
    </submittedName>
</protein>
<accession>A0AA86YAH5</accession>
<proteinExistence type="predicted"/>
<dbReference type="Proteomes" id="UP001303695">
    <property type="component" value="Segment"/>
</dbReference>
<dbReference type="GeneID" id="300198857"/>
<dbReference type="Gene3D" id="3.40.50.300">
    <property type="entry name" value="P-loop containing nucleotide triphosphate hydrolases"/>
    <property type="match status" value="1"/>
</dbReference>
<dbReference type="PROSITE" id="PS00675">
    <property type="entry name" value="SIGMA54_INTERACT_1"/>
    <property type="match status" value="1"/>
</dbReference>
<sequence length="158" mass="18453">MMKIILLTGESGVGKTTISKKLCEDHPFHEVMSISTRQPRNEEDDDHFYIDKEYAWDFFLMGGIVASTVFGGELYFTNSGQFLEEMINVYVVDDLGVLDSINYWLPRGADIYIVKIVSDRECDRKHRDYQILPDWCFDLIIENDDLDRTVEKIKERVL</sequence>
<evidence type="ECO:0000259" key="1">
    <source>
        <dbReference type="PROSITE" id="PS50052"/>
    </source>
</evidence>
<keyword evidence="2" id="KW-0418">Kinase</keyword>